<dbReference type="Gene3D" id="3.30.160.390">
    <property type="entry name" value="Integrase, DNA-binding domain"/>
    <property type="match status" value="1"/>
</dbReference>
<dbReference type="InterPro" id="IPR002104">
    <property type="entry name" value="Integrase_catalytic"/>
</dbReference>
<keyword evidence="2" id="KW-0229">DNA integration</keyword>
<name>A0A261SH49_9BORD</name>
<dbReference type="InterPro" id="IPR011010">
    <property type="entry name" value="DNA_brk_join_enz"/>
</dbReference>
<dbReference type="InterPro" id="IPR013762">
    <property type="entry name" value="Integrase-like_cat_sf"/>
</dbReference>
<keyword evidence="3 5" id="KW-0238">DNA-binding</keyword>
<gene>
    <name evidence="9" type="ORF">CEG14_15010</name>
</gene>
<dbReference type="CDD" id="cd00801">
    <property type="entry name" value="INT_P4_C"/>
    <property type="match status" value="1"/>
</dbReference>
<evidence type="ECO:0000313" key="9">
    <source>
        <dbReference type="EMBL" id="OZI36317.1"/>
    </source>
</evidence>
<dbReference type="PANTHER" id="PTHR30629:SF2">
    <property type="entry name" value="PROPHAGE INTEGRASE INTS-RELATED"/>
    <property type="match status" value="1"/>
</dbReference>
<dbReference type="Gene3D" id="1.10.150.130">
    <property type="match status" value="1"/>
</dbReference>
<dbReference type="OrthoDB" id="9775880at2"/>
<dbReference type="GO" id="GO:0015074">
    <property type="term" value="P:DNA integration"/>
    <property type="evidence" value="ECO:0007669"/>
    <property type="project" value="UniProtKB-KW"/>
</dbReference>
<keyword evidence="4" id="KW-0233">DNA recombination</keyword>
<organism evidence="9 10">
    <name type="scientific">Bordetella genomosp. 1</name>
    <dbReference type="NCBI Taxonomy" id="1395607"/>
    <lineage>
        <taxon>Bacteria</taxon>
        <taxon>Pseudomonadati</taxon>
        <taxon>Pseudomonadota</taxon>
        <taxon>Betaproteobacteria</taxon>
        <taxon>Burkholderiales</taxon>
        <taxon>Alcaligenaceae</taxon>
        <taxon>Bordetella</taxon>
    </lineage>
</organism>
<reference evidence="9 10" key="1">
    <citation type="submission" date="2017-05" db="EMBL/GenBank/DDBJ databases">
        <title>Complete and WGS of Bordetella genogroups.</title>
        <authorList>
            <person name="Spilker T."/>
            <person name="LiPuma J."/>
        </authorList>
    </citation>
    <scope>NUCLEOTIDE SEQUENCE [LARGE SCALE GENOMIC DNA]</scope>
    <source>
        <strain evidence="9 10">AU17610</strain>
    </source>
</reference>
<feature type="domain" description="Tyr recombinase" evidence="7">
    <location>
        <begin position="233"/>
        <end position="419"/>
    </location>
</feature>
<accession>A0A261SH49</accession>
<evidence type="ECO:0000313" key="10">
    <source>
        <dbReference type="Proteomes" id="UP000217005"/>
    </source>
</evidence>
<dbReference type="InterPro" id="IPR038488">
    <property type="entry name" value="Integrase_DNA-bd_sf"/>
</dbReference>
<dbReference type="AlphaFoldDB" id="A0A261SH49"/>
<dbReference type="GO" id="GO:0006310">
    <property type="term" value="P:DNA recombination"/>
    <property type="evidence" value="ECO:0007669"/>
    <property type="project" value="UniProtKB-KW"/>
</dbReference>
<dbReference type="InterPro" id="IPR053876">
    <property type="entry name" value="Phage_int_M"/>
</dbReference>
<dbReference type="InterPro" id="IPR050808">
    <property type="entry name" value="Phage_Integrase"/>
</dbReference>
<comment type="similarity">
    <text evidence="1">Belongs to the 'phage' integrase family.</text>
</comment>
<sequence length="436" mass="49237">MCSTGWPIPSATKPRPSNKGTRQMPKYVVPLTDVRCRRATFNADGKNKLSDGGGLYLLLKPNGSKTWRMRYMRPSTGKESTLTFGSYPAVTLAAARGMRAEAAAKIAAGDDPADRPNVKPREDGLAADAFQALAEEWLALRRRGWSEGYYERMENSLKANAYPRFGRTRIGNISGKAVLDAVLAVQARGARDMAERVLSSIGSVFRYAVGTGRVHADVTPGLIDFLDEKPPVEHFPHVDVATLPELLERVRNYHGRPETRLAIQIMMRTFPRTNELRWGEWSELNRAERVWLIPPHRMKGTVMTKLKGDPHIIPLSSQVLDLFDELAQYTGRHRFMFPGMRRPATTPMSSETINKALKIMGYEDKQTGHGFRGLASTILNERNVAREDAIERQLAHKERNQVRRAYNHAAYLDERAQMMQWWSDFLDECAAKGRTQ</sequence>
<evidence type="ECO:0000259" key="7">
    <source>
        <dbReference type="PROSITE" id="PS51898"/>
    </source>
</evidence>
<protein>
    <submittedName>
        <fullName evidence="9">Integrase</fullName>
    </submittedName>
</protein>
<feature type="region of interest" description="Disordered" evidence="6">
    <location>
        <begin position="1"/>
        <end position="24"/>
    </location>
</feature>
<dbReference type="Pfam" id="PF22022">
    <property type="entry name" value="Phage_int_M"/>
    <property type="match status" value="1"/>
</dbReference>
<comment type="caution">
    <text evidence="9">The sequence shown here is derived from an EMBL/GenBank/DDBJ whole genome shotgun (WGS) entry which is preliminary data.</text>
</comment>
<dbReference type="Gene3D" id="1.10.443.10">
    <property type="entry name" value="Intergrase catalytic core"/>
    <property type="match status" value="1"/>
</dbReference>
<proteinExistence type="inferred from homology"/>
<dbReference type="GO" id="GO:0003677">
    <property type="term" value="F:DNA binding"/>
    <property type="evidence" value="ECO:0007669"/>
    <property type="project" value="UniProtKB-UniRule"/>
</dbReference>
<dbReference type="PROSITE" id="PS51900">
    <property type="entry name" value="CB"/>
    <property type="match status" value="1"/>
</dbReference>
<evidence type="ECO:0000256" key="5">
    <source>
        <dbReference type="PROSITE-ProRule" id="PRU01248"/>
    </source>
</evidence>
<evidence type="ECO:0000256" key="2">
    <source>
        <dbReference type="ARBA" id="ARBA00022908"/>
    </source>
</evidence>
<evidence type="ECO:0000256" key="3">
    <source>
        <dbReference type="ARBA" id="ARBA00023125"/>
    </source>
</evidence>
<dbReference type="SUPFAM" id="SSF56349">
    <property type="entry name" value="DNA breaking-rejoining enzymes"/>
    <property type="match status" value="1"/>
</dbReference>
<dbReference type="Pfam" id="PF00589">
    <property type="entry name" value="Phage_integrase"/>
    <property type="match status" value="1"/>
</dbReference>
<dbReference type="Pfam" id="PF13356">
    <property type="entry name" value="Arm-DNA-bind_3"/>
    <property type="match status" value="1"/>
</dbReference>
<dbReference type="EMBL" id="NEVL01000003">
    <property type="protein sequence ID" value="OZI36317.1"/>
    <property type="molecule type" value="Genomic_DNA"/>
</dbReference>
<dbReference type="InterPro" id="IPR044068">
    <property type="entry name" value="CB"/>
</dbReference>
<evidence type="ECO:0000256" key="4">
    <source>
        <dbReference type="ARBA" id="ARBA00023172"/>
    </source>
</evidence>
<evidence type="ECO:0000256" key="6">
    <source>
        <dbReference type="SAM" id="MobiDB-lite"/>
    </source>
</evidence>
<evidence type="ECO:0000259" key="8">
    <source>
        <dbReference type="PROSITE" id="PS51900"/>
    </source>
</evidence>
<evidence type="ECO:0000256" key="1">
    <source>
        <dbReference type="ARBA" id="ARBA00008857"/>
    </source>
</evidence>
<dbReference type="PANTHER" id="PTHR30629">
    <property type="entry name" value="PROPHAGE INTEGRASE"/>
    <property type="match status" value="1"/>
</dbReference>
<dbReference type="PROSITE" id="PS51898">
    <property type="entry name" value="TYR_RECOMBINASE"/>
    <property type="match status" value="1"/>
</dbReference>
<dbReference type="InterPro" id="IPR025166">
    <property type="entry name" value="Integrase_DNA_bind_dom"/>
</dbReference>
<feature type="domain" description="Core-binding (CB)" evidence="8">
    <location>
        <begin position="128"/>
        <end position="209"/>
    </location>
</feature>
<dbReference type="InterPro" id="IPR010998">
    <property type="entry name" value="Integrase_recombinase_N"/>
</dbReference>
<dbReference type="Proteomes" id="UP000217005">
    <property type="component" value="Unassembled WGS sequence"/>
</dbReference>